<dbReference type="RefSeq" id="WP_301220472.1">
    <property type="nucleotide sequence ID" value="NZ_JAROCB010000005.1"/>
</dbReference>
<evidence type="ECO:0000313" key="5">
    <source>
        <dbReference type="EMBL" id="MDN4599128.1"/>
    </source>
</evidence>
<protein>
    <submittedName>
        <fullName evidence="5">Sugar kinase</fullName>
    </submittedName>
</protein>
<evidence type="ECO:0000256" key="1">
    <source>
        <dbReference type="ARBA" id="ARBA00010688"/>
    </source>
</evidence>
<dbReference type="InterPro" id="IPR011611">
    <property type="entry name" value="PfkB_dom"/>
</dbReference>
<feature type="domain" description="Carbohydrate kinase PfkB" evidence="4">
    <location>
        <begin position="4"/>
        <end position="298"/>
    </location>
</feature>
<comment type="similarity">
    <text evidence="1">Belongs to the carbohydrate kinase PfkB family.</text>
</comment>
<evidence type="ECO:0000313" key="6">
    <source>
        <dbReference type="Proteomes" id="UP001174210"/>
    </source>
</evidence>
<name>A0ABT8J2N6_9MICO</name>
<proteinExistence type="inferred from homology"/>
<dbReference type="Gene3D" id="3.40.1190.20">
    <property type="match status" value="1"/>
</dbReference>
<evidence type="ECO:0000259" key="4">
    <source>
        <dbReference type="Pfam" id="PF00294"/>
    </source>
</evidence>
<evidence type="ECO:0000256" key="2">
    <source>
        <dbReference type="ARBA" id="ARBA00022679"/>
    </source>
</evidence>
<dbReference type="Proteomes" id="UP001174210">
    <property type="component" value="Unassembled WGS sequence"/>
</dbReference>
<dbReference type="InterPro" id="IPR002173">
    <property type="entry name" value="Carboh/pur_kinase_PfkB_CS"/>
</dbReference>
<reference evidence="5" key="1">
    <citation type="submission" date="2023-03" db="EMBL/GenBank/DDBJ databases">
        <title>MT1 and MT2 Draft Genomes of Novel Species.</title>
        <authorList>
            <person name="Venkateswaran K."/>
        </authorList>
    </citation>
    <scope>NUCLEOTIDE SEQUENCE</scope>
    <source>
        <strain evidence="5">F6_8S_P_1A</strain>
    </source>
</reference>
<sequence>MTGHVLTFGETMGLFRAADVGSLADVHEARIGTGGADSNVAIGLSRLGVPAVWVGRVGDDGLGRRVLRDLRGEGVEVRAIVDGGAPTGLMVKEKPLPHRTRVSFYRSGSAGSRLRPEDVDARLVQSAALVHITGITASISTSARETVRSVLAVARSAGVPVSFDVNHRSALWREGDPALVYRELASAADVVFAGEDEAAMLVGGDADPQRLLEAMLALGPSTAVLKRGELGSMASEGGAVVESPALPVPVVDTVGAGDAFVAGFLAGRLQGEDLAGSLRLATAAGAFACMGSGDWESSPRAADLALLEGTEPVSR</sequence>
<dbReference type="CDD" id="cd01166">
    <property type="entry name" value="KdgK"/>
    <property type="match status" value="1"/>
</dbReference>
<dbReference type="Pfam" id="PF00294">
    <property type="entry name" value="PfkB"/>
    <property type="match status" value="1"/>
</dbReference>
<keyword evidence="2" id="KW-0808">Transferase</keyword>
<keyword evidence="3 5" id="KW-0418">Kinase</keyword>
<comment type="caution">
    <text evidence="5">The sequence shown here is derived from an EMBL/GenBank/DDBJ whole genome shotgun (WGS) entry which is preliminary data.</text>
</comment>
<dbReference type="PANTHER" id="PTHR43320">
    <property type="entry name" value="SUGAR KINASE"/>
    <property type="match status" value="1"/>
</dbReference>
<dbReference type="GO" id="GO:0016301">
    <property type="term" value="F:kinase activity"/>
    <property type="evidence" value="ECO:0007669"/>
    <property type="project" value="UniProtKB-KW"/>
</dbReference>
<accession>A0ABT8J2N6</accession>
<dbReference type="InterPro" id="IPR052700">
    <property type="entry name" value="Carb_kinase_PfkB-like"/>
</dbReference>
<evidence type="ECO:0000256" key="3">
    <source>
        <dbReference type="ARBA" id="ARBA00022777"/>
    </source>
</evidence>
<dbReference type="PANTHER" id="PTHR43320:SF2">
    <property type="entry name" value="2-DEHYDRO-3-DEOXYGLUCONOKINASE_2-DEHYDRO-3-DEOXYGALACTONOKINASE"/>
    <property type="match status" value="1"/>
</dbReference>
<gene>
    <name evidence="5" type="ORF">P5G59_18400</name>
</gene>
<dbReference type="PROSITE" id="PS00584">
    <property type="entry name" value="PFKB_KINASES_2"/>
    <property type="match status" value="1"/>
</dbReference>
<keyword evidence="6" id="KW-1185">Reference proteome</keyword>
<dbReference type="EMBL" id="JAROCB010000005">
    <property type="protein sequence ID" value="MDN4599128.1"/>
    <property type="molecule type" value="Genomic_DNA"/>
</dbReference>
<organism evidence="5 6">
    <name type="scientific">Leifsonia virtsii</name>
    <dbReference type="NCBI Taxonomy" id="3035915"/>
    <lineage>
        <taxon>Bacteria</taxon>
        <taxon>Bacillati</taxon>
        <taxon>Actinomycetota</taxon>
        <taxon>Actinomycetes</taxon>
        <taxon>Micrococcales</taxon>
        <taxon>Microbacteriaceae</taxon>
        <taxon>Leifsonia</taxon>
    </lineage>
</organism>
<dbReference type="SUPFAM" id="SSF53613">
    <property type="entry name" value="Ribokinase-like"/>
    <property type="match status" value="1"/>
</dbReference>
<dbReference type="InterPro" id="IPR029056">
    <property type="entry name" value="Ribokinase-like"/>
</dbReference>